<evidence type="ECO:0000313" key="1">
    <source>
        <dbReference type="EMBL" id="VVB04829.1"/>
    </source>
</evidence>
<gene>
    <name evidence="1" type="ORF">ANE_LOCUS15273</name>
</gene>
<comment type="caution">
    <text evidence="1">The sequence shown here is derived from an EMBL/GenBank/DDBJ whole genome shotgun (WGS) entry which is preliminary data.</text>
</comment>
<evidence type="ECO:0000313" key="2">
    <source>
        <dbReference type="Proteomes" id="UP000489600"/>
    </source>
</evidence>
<proteinExistence type="predicted"/>
<dbReference type="AlphaFoldDB" id="A0A565BTX8"/>
<accession>A0A565BTX8</accession>
<protein>
    <submittedName>
        <fullName evidence="1">Uncharacterized protein</fullName>
    </submittedName>
</protein>
<sequence length="94" mass="10638">MHNVSFSSPNGPIYILISDNNNIVSLSSFLMQSLKKRKTKQTKIEVTPLACKSRKDVLKSPMNLTTLHQATMQQAVKNMAYCFGMTIVDKVRYI</sequence>
<keyword evidence="2" id="KW-1185">Reference proteome</keyword>
<reference evidence="1" key="1">
    <citation type="submission" date="2019-07" db="EMBL/GenBank/DDBJ databases">
        <authorList>
            <person name="Dittberner H."/>
        </authorList>
    </citation>
    <scope>NUCLEOTIDE SEQUENCE [LARGE SCALE GENOMIC DNA]</scope>
</reference>
<dbReference type="EMBL" id="CABITT030000005">
    <property type="protein sequence ID" value="VVB04829.1"/>
    <property type="molecule type" value="Genomic_DNA"/>
</dbReference>
<organism evidence="1 2">
    <name type="scientific">Arabis nemorensis</name>
    <dbReference type="NCBI Taxonomy" id="586526"/>
    <lineage>
        <taxon>Eukaryota</taxon>
        <taxon>Viridiplantae</taxon>
        <taxon>Streptophyta</taxon>
        <taxon>Embryophyta</taxon>
        <taxon>Tracheophyta</taxon>
        <taxon>Spermatophyta</taxon>
        <taxon>Magnoliopsida</taxon>
        <taxon>eudicotyledons</taxon>
        <taxon>Gunneridae</taxon>
        <taxon>Pentapetalae</taxon>
        <taxon>rosids</taxon>
        <taxon>malvids</taxon>
        <taxon>Brassicales</taxon>
        <taxon>Brassicaceae</taxon>
        <taxon>Arabideae</taxon>
        <taxon>Arabis</taxon>
    </lineage>
</organism>
<dbReference type="Proteomes" id="UP000489600">
    <property type="component" value="Unassembled WGS sequence"/>
</dbReference>
<name>A0A565BTX8_9BRAS</name>